<sequence length="108" mass="11846">MAVCGPAAAEGGWDSTITARPSYGSRTWVDKNVDSTNAYVKLYVCNQRGAVAIFRNRQWPVPDVTVKDTTWSCDNGIYYGDTAAGDYHFTLKKTSNGGVLDANVQVRY</sequence>
<evidence type="ECO:0000313" key="2">
    <source>
        <dbReference type="Proteomes" id="UP000037397"/>
    </source>
</evidence>
<comment type="caution">
    <text evidence="1">The sequence shown here is derived from an EMBL/GenBank/DDBJ whole genome shotgun (WGS) entry which is preliminary data.</text>
</comment>
<accession>A0A0L6CDF0</accession>
<name>A0A0L6CDF0_9MICO</name>
<organism evidence="1 2">
    <name type="scientific">Luteipulveratus halotolerans</name>
    <dbReference type="NCBI Taxonomy" id="1631356"/>
    <lineage>
        <taxon>Bacteria</taxon>
        <taxon>Bacillati</taxon>
        <taxon>Actinomycetota</taxon>
        <taxon>Actinomycetes</taxon>
        <taxon>Micrococcales</taxon>
        <taxon>Dermacoccaceae</taxon>
        <taxon>Luteipulveratus</taxon>
    </lineage>
</organism>
<evidence type="ECO:0000313" key="1">
    <source>
        <dbReference type="EMBL" id="KNX35916.1"/>
    </source>
</evidence>
<keyword evidence="2" id="KW-1185">Reference proteome</keyword>
<protein>
    <submittedName>
        <fullName evidence="1">Uncharacterized protein</fullName>
    </submittedName>
</protein>
<gene>
    <name evidence="1" type="ORF">VV01_21920</name>
</gene>
<dbReference type="Proteomes" id="UP000037397">
    <property type="component" value="Unassembled WGS sequence"/>
</dbReference>
<dbReference type="STRING" id="1631356.VV01_21920"/>
<dbReference type="AlphaFoldDB" id="A0A0L6CDF0"/>
<reference evidence="2" key="1">
    <citation type="submission" date="2015-03" db="EMBL/GenBank/DDBJ databases">
        <title>Luteipulveratus halotolerans sp. nov., a novel actinobacterium (Dermacoccaceae) from Sarawak, Malaysia.</title>
        <authorList>
            <person name="Juboi H."/>
            <person name="Basik A."/>
            <person name="Shamsul S.S."/>
            <person name="Arnold P."/>
            <person name="Schmitt E.K."/>
            <person name="Sanglier J.-J."/>
            <person name="Yeo T."/>
        </authorList>
    </citation>
    <scope>NUCLEOTIDE SEQUENCE [LARGE SCALE GENOMIC DNA]</scope>
    <source>
        <strain evidence="2">C296001</strain>
    </source>
</reference>
<dbReference type="EMBL" id="LAIR01000003">
    <property type="protein sequence ID" value="KNX35916.1"/>
    <property type="molecule type" value="Genomic_DNA"/>
</dbReference>
<proteinExistence type="predicted"/>